<dbReference type="AlphaFoldDB" id="A0A899FVG6"/>
<reference evidence="2" key="1">
    <citation type="submission" date="2020-06" db="EMBL/GenBank/DDBJ databases">
        <title>Genomes of multiple members of Pneumocystis genus reveal paths to human pathogen Pneumocystis jirovecii.</title>
        <authorList>
            <person name="Cisse O.H."/>
            <person name="Ma L."/>
            <person name="Dekker J."/>
            <person name="Khil P."/>
            <person name="Jo J."/>
            <person name="Brenchley J."/>
            <person name="Blair R."/>
            <person name="Pahar B."/>
            <person name="Chabe M."/>
            <person name="Van Rompay K.A."/>
            <person name="Keesler R."/>
            <person name="Sukura A."/>
            <person name="Hirsch V."/>
            <person name="Kutty G."/>
            <person name="Liu Y."/>
            <person name="Peng L."/>
            <person name="Chen J."/>
            <person name="Song J."/>
            <person name="Weissenbacher-Lang C."/>
            <person name="Xu J."/>
            <person name="Upham N.S."/>
            <person name="Stajich J.E."/>
            <person name="Cuomo C.A."/>
            <person name="Cushion M.T."/>
            <person name="Kovacs J.A."/>
        </authorList>
    </citation>
    <scope>NUCLEOTIDE SEQUENCE</scope>
    <source>
        <strain evidence="2">2A</strain>
    </source>
</reference>
<evidence type="ECO:0000313" key="3">
    <source>
        <dbReference type="Proteomes" id="UP000663699"/>
    </source>
</evidence>
<accession>A0A899FVG6</accession>
<feature type="region of interest" description="Disordered" evidence="1">
    <location>
        <begin position="351"/>
        <end position="376"/>
    </location>
</feature>
<gene>
    <name evidence="2" type="ORF">MERGE_001614</name>
</gene>
<dbReference type="Proteomes" id="UP000663699">
    <property type="component" value="Chromosome 2"/>
</dbReference>
<feature type="region of interest" description="Disordered" evidence="1">
    <location>
        <begin position="308"/>
        <end position="331"/>
    </location>
</feature>
<evidence type="ECO:0000256" key="1">
    <source>
        <dbReference type="SAM" id="MobiDB-lite"/>
    </source>
</evidence>
<sequence length="376" mass="41360">MDILCELCLINCVLYDTGCLITSNSTLMTSNTAKNNDVSNTSAREYSYKGFHNAKNLSFVPNVTIDTSSANSAPLNTHPPYLSAGLHTAPSLDKHANHDLGTQKTQETYASFQNVYRKDANDARQLGVPSYPHIPALSPRTAQGLGLPAYQRTGFPLNSASEPSTPRQCKFDDFKGIPQQKYSPLFFPDSTFTRPALPQQYSCQSRKVKPTLPMTSSGFFKGGSLYNMSEQYASPYSPMVYEPPYGFPGYSGPLEHHPSLFSGAACPYFSPNPRKNKQFPVFQTNTNESSINGHSAIGLHGDSTSLNKEGVPFRQPRGPPPMEELLSPNESENKNFSVRLRRQAINKIVHAGAQRQNTIVSPESTQHSTDDLSKVP</sequence>
<evidence type="ECO:0000313" key="2">
    <source>
        <dbReference type="EMBL" id="QSL64314.1"/>
    </source>
</evidence>
<name>A0A899FVG6_9ASCO</name>
<feature type="compositionally biased region" description="Polar residues" evidence="1">
    <location>
        <begin position="354"/>
        <end position="367"/>
    </location>
</feature>
<keyword evidence="3" id="KW-1185">Reference proteome</keyword>
<dbReference type="OrthoDB" id="4092340at2759"/>
<dbReference type="EMBL" id="CP054533">
    <property type="protein sequence ID" value="QSL64314.1"/>
    <property type="molecule type" value="Genomic_DNA"/>
</dbReference>
<proteinExistence type="predicted"/>
<organism evidence="2 3">
    <name type="scientific">Pneumocystis wakefieldiae</name>
    <dbReference type="NCBI Taxonomy" id="38082"/>
    <lineage>
        <taxon>Eukaryota</taxon>
        <taxon>Fungi</taxon>
        <taxon>Dikarya</taxon>
        <taxon>Ascomycota</taxon>
        <taxon>Taphrinomycotina</taxon>
        <taxon>Pneumocystomycetes</taxon>
        <taxon>Pneumocystaceae</taxon>
        <taxon>Pneumocystis</taxon>
    </lineage>
</organism>
<protein>
    <submittedName>
        <fullName evidence="2">Uncharacterized protein</fullName>
    </submittedName>
</protein>